<evidence type="ECO:0000313" key="3">
    <source>
        <dbReference type="Proteomes" id="UP000030671"/>
    </source>
</evidence>
<dbReference type="Proteomes" id="UP000030671">
    <property type="component" value="Unassembled WGS sequence"/>
</dbReference>
<reference evidence="2 3" key="1">
    <citation type="journal article" date="2012" name="New Phytol.">
        <title>Insight into trade-off between wood decay and parasitism from the genome of a fungal forest pathogen.</title>
        <authorList>
            <person name="Olson A."/>
            <person name="Aerts A."/>
            <person name="Asiegbu F."/>
            <person name="Belbahri L."/>
            <person name="Bouzid O."/>
            <person name="Broberg A."/>
            <person name="Canback B."/>
            <person name="Coutinho P.M."/>
            <person name="Cullen D."/>
            <person name="Dalman K."/>
            <person name="Deflorio G."/>
            <person name="van Diepen L.T."/>
            <person name="Dunand C."/>
            <person name="Duplessis S."/>
            <person name="Durling M."/>
            <person name="Gonthier P."/>
            <person name="Grimwood J."/>
            <person name="Fossdal C.G."/>
            <person name="Hansson D."/>
            <person name="Henrissat B."/>
            <person name="Hietala A."/>
            <person name="Himmelstrand K."/>
            <person name="Hoffmeister D."/>
            <person name="Hogberg N."/>
            <person name="James T.Y."/>
            <person name="Karlsson M."/>
            <person name="Kohler A."/>
            <person name="Kues U."/>
            <person name="Lee Y.H."/>
            <person name="Lin Y.C."/>
            <person name="Lind M."/>
            <person name="Lindquist E."/>
            <person name="Lombard V."/>
            <person name="Lucas S."/>
            <person name="Lunden K."/>
            <person name="Morin E."/>
            <person name="Murat C."/>
            <person name="Park J."/>
            <person name="Raffaello T."/>
            <person name="Rouze P."/>
            <person name="Salamov A."/>
            <person name="Schmutz J."/>
            <person name="Solheim H."/>
            <person name="Stahlberg J."/>
            <person name="Velez H."/>
            <person name="de Vries R.P."/>
            <person name="Wiebenga A."/>
            <person name="Woodward S."/>
            <person name="Yakovlev I."/>
            <person name="Garbelotto M."/>
            <person name="Martin F."/>
            <person name="Grigoriev I.V."/>
            <person name="Stenlid J."/>
        </authorList>
    </citation>
    <scope>NUCLEOTIDE SEQUENCE [LARGE SCALE GENOMIC DNA]</scope>
    <source>
        <strain evidence="2 3">TC 32-1</strain>
    </source>
</reference>
<dbReference type="KEGG" id="hir:HETIRDRAFT_163718"/>
<name>W4JXD6_HETIT</name>
<sequence>MSGADDRRHCKAHHQSRRISTTLLPPVYSSCWLHHGLDALLLSLIPYSPSRPCCFAAPLFILSCYCDGLRPSGSFSFTCSTFLHGLFMFLFFLPLSPFLSFTRRRRRRS</sequence>
<keyword evidence="1" id="KW-0472">Membrane</keyword>
<protein>
    <submittedName>
        <fullName evidence="2">Uncharacterized protein</fullName>
    </submittedName>
</protein>
<organism evidence="2 3">
    <name type="scientific">Heterobasidion irregulare (strain TC 32-1)</name>
    <dbReference type="NCBI Taxonomy" id="747525"/>
    <lineage>
        <taxon>Eukaryota</taxon>
        <taxon>Fungi</taxon>
        <taxon>Dikarya</taxon>
        <taxon>Basidiomycota</taxon>
        <taxon>Agaricomycotina</taxon>
        <taxon>Agaricomycetes</taxon>
        <taxon>Russulales</taxon>
        <taxon>Bondarzewiaceae</taxon>
        <taxon>Heterobasidion</taxon>
        <taxon>Heterobasidion annosum species complex</taxon>
    </lineage>
</organism>
<gene>
    <name evidence="2" type="ORF">HETIRDRAFT_163718</name>
</gene>
<evidence type="ECO:0000313" key="2">
    <source>
        <dbReference type="EMBL" id="ETW77735.1"/>
    </source>
</evidence>
<accession>W4JXD6</accession>
<keyword evidence="3" id="KW-1185">Reference proteome</keyword>
<dbReference type="InParanoid" id="W4JXD6"/>
<dbReference type="GeneID" id="20667867"/>
<dbReference type="RefSeq" id="XP_009549770.1">
    <property type="nucleotide sequence ID" value="XM_009551475.1"/>
</dbReference>
<proteinExistence type="predicted"/>
<dbReference type="EMBL" id="KI925462">
    <property type="protein sequence ID" value="ETW77735.1"/>
    <property type="molecule type" value="Genomic_DNA"/>
</dbReference>
<feature type="transmembrane region" description="Helical" evidence="1">
    <location>
        <begin position="82"/>
        <end position="101"/>
    </location>
</feature>
<keyword evidence="1" id="KW-1133">Transmembrane helix</keyword>
<dbReference type="AlphaFoldDB" id="W4JXD6"/>
<evidence type="ECO:0000256" key="1">
    <source>
        <dbReference type="SAM" id="Phobius"/>
    </source>
</evidence>
<keyword evidence="1" id="KW-0812">Transmembrane</keyword>
<dbReference type="HOGENOM" id="CLU_2184312_0_0_1"/>